<dbReference type="HOGENOM" id="CLU_1903303_0_0_7"/>
<accession>L0R9Z7</accession>
<name>L0R9Z7_9BACT</name>
<dbReference type="STRING" id="1121451.DESAM_20750"/>
<reference evidence="1 2" key="1">
    <citation type="submission" date="2012-10" db="EMBL/GenBank/DDBJ databases">
        <authorList>
            <person name="Genoscope - CEA"/>
        </authorList>
    </citation>
    <scope>NUCLEOTIDE SEQUENCE [LARGE SCALE GENOMIC DNA]</scope>
    <source>
        <strain evidence="2">AM13 / DSM 14728</strain>
    </source>
</reference>
<gene>
    <name evidence="1" type="ORF">DESAM_20750</name>
</gene>
<dbReference type="EMBL" id="FO203522">
    <property type="protein sequence ID" value="CCO23037.1"/>
    <property type="molecule type" value="Genomic_DNA"/>
</dbReference>
<dbReference type="KEGG" id="dhy:DESAM_20750"/>
<dbReference type="AlphaFoldDB" id="L0R9Z7"/>
<dbReference type="Proteomes" id="UP000010808">
    <property type="component" value="Chromosome"/>
</dbReference>
<proteinExistence type="predicted"/>
<evidence type="ECO:0000313" key="2">
    <source>
        <dbReference type="Proteomes" id="UP000010808"/>
    </source>
</evidence>
<organism evidence="1 2">
    <name type="scientific">Maridesulfovibrio hydrothermalis AM13 = DSM 14728</name>
    <dbReference type="NCBI Taxonomy" id="1121451"/>
    <lineage>
        <taxon>Bacteria</taxon>
        <taxon>Pseudomonadati</taxon>
        <taxon>Thermodesulfobacteriota</taxon>
        <taxon>Desulfovibrionia</taxon>
        <taxon>Desulfovibrionales</taxon>
        <taxon>Desulfovibrionaceae</taxon>
        <taxon>Maridesulfovibrio</taxon>
    </lineage>
</organism>
<evidence type="ECO:0000313" key="1">
    <source>
        <dbReference type="EMBL" id="CCO23037.1"/>
    </source>
</evidence>
<keyword evidence="2" id="KW-1185">Reference proteome</keyword>
<sequence length="133" mass="14276">MSVSTRATPSGLARTFKFSFKVARSMSGGSTSSGKSRSLILFCFSSTSHGLSRNWLTKATFAVTLPAPRLSRNPSSAGIMVTRVIKLWSIEAILSNSTKKVKSRVTRSENVTSHAPPGSGGFLNLARPIINHH</sequence>
<protein>
    <submittedName>
        <fullName evidence="1">Uncharacterized protein</fullName>
    </submittedName>
</protein>
<dbReference type="PATRIC" id="fig|1121451.3.peg.1011"/>